<dbReference type="GO" id="GO:0005886">
    <property type="term" value="C:plasma membrane"/>
    <property type="evidence" value="ECO:0007669"/>
    <property type="project" value="TreeGrafter"/>
</dbReference>
<feature type="compositionally biased region" description="Basic and acidic residues" evidence="2">
    <location>
        <begin position="76"/>
        <end position="106"/>
    </location>
</feature>
<feature type="transmembrane region" description="Helical" evidence="3">
    <location>
        <begin position="518"/>
        <end position="540"/>
    </location>
</feature>
<evidence type="ECO:0000256" key="1">
    <source>
        <dbReference type="ARBA" id="ARBA00005773"/>
    </source>
</evidence>
<feature type="transmembrane region" description="Helical" evidence="3">
    <location>
        <begin position="680"/>
        <end position="699"/>
    </location>
</feature>
<gene>
    <name evidence="4" type="ORF">PBIL07802_LOCUS13331</name>
</gene>
<evidence type="ECO:0000256" key="2">
    <source>
        <dbReference type="SAM" id="MobiDB-lite"/>
    </source>
</evidence>
<feature type="region of interest" description="Disordered" evidence="2">
    <location>
        <begin position="1"/>
        <end position="125"/>
    </location>
</feature>
<feature type="transmembrane region" description="Helical" evidence="3">
    <location>
        <begin position="278"/>
        <end position="298"/>
    </location>
</feature>
<feature type="transmembrane region" description="Helical" evidence="3">
    <location>
        <begin position="184"/>
        <end position="204"/>
    </location>
</feature>
<dbReference type="AlphaFoldDB" id="A0A7S3DBT5"/>
<evidence type="ECO:0000256" key="3">
    <source>
        <dbReference type="SAM" id="Phobius"/>
    </source>
</evidence>
<feature type="transmembrane region" description="Helical" evidence="3">
    <location>
        <begin position="642"/>
        <end position="660"/>
    </location>
</feature>
<reference evidence="4" key="1">
    <citation type="submission" date="2021-01" db="EMBL/GenBank/DDBJ databases">
        <authorList>
            <person name="Corre E."/>
            <person name="Pelletier E."/>
            <person name="Niang G."/>
            <person name="Scheremetjew M."/>
            <person name="Finn R."/>
            <person name="Kale V."/>
            <person name="Holt S."/>
            <person name="Cochrane G."/>
            <person name="Meng A."/>
            <person name="Brown T."/>
            <person name="Cohen L."/>
        </authorList>
    </citation>
    <scope>NUCLEOTIDE SEQUENCE</scope>
    <source>
        <strain evidence="4">NIES-2562</strain>
    </source>
</reference>
<dbReference type="EMBL" id="HBIB01020627">
    <property type="protein sequence ID" value="CAE0251124.1"/>
    <property type="molecule type" value="Transcribed_RNA"/>
</dbReference>
<organism evidence="4">
    <name type="scientific">Palpitomonas bilix</name>
    <dbReference type="NCBI Taxonomy" id="652834"/>
    <lineage>
        <taxon>Eukaryota</taxon>
        <taxon>Eukaryota incertae sedis</taxon>
    </lineage>
</organism>
<feature type="compositionally biased region" description="Basic and acidic residues" evidence="2">
    <location>
        <begin position="484"/>
        <end position="495"/>
    </location>
</feature>
<sequence length="718" mass="78041">MAARPKGETYVHFYGESESPPPDEGGDKEEGTSFILGIDTGSSDEGSSSDESSPPPPLPRGGSGSNAPLVRTPHASSDRGEEERGERERLSDAVKEKYGGVDESGVHARHGGTAQQRGKRPPRPGTIRIDGSMKAGMPLAGVAALFCINSLLSRMSFNGPFWFEYLEENKNFTKEMLTSQMTPFVAYGMLALRPIAALLPELLSSDPNTPVSKFRLPYAVVVMLSSLFFLSCSIIEAFGQPGDFALFQLDMLFDGFGTATGLLYSLVFRVVRKKERFMSVLSAMQAVTLVGRVASGAISNTLRNYLGLTLQQIWHINLAINGLTLVSAILLLVPTYLFETRKAEALRTWAATMTLHARRGKRMTFTGASVNREEGEYKVREDRDKKEESASVEKSKRQELADVFKEFFYYFRFTSFVQLCILTAFCESISFVVALNWQSVLGKAGGPYNGYVVSGSTGLAAAITMAIGAFNSAKKKKRKQMRGARGEGEEKEKKVRPAKKRWCNQRSSSLSPLNANHLWCTFSVILLAVGTAGMGVVGLIKDDLNTTYTLDITATKEVAAEAGPSGAVPLWIVLVYVFYVLFIVGKALTTLFLAVRSGEIIVCASGLYMEEKVLPTARISAKLATSMKEVRKAAKQTGNGRFALTSGVFLTISSLLQAIIQSTLTASKPGNAGLLVDLNVQLIVEGAILVFVALFALLLTPFGERMACCSSCKQTSRK</sequence>
<protein>
    <submittedName>
        <fullName evidence="4">Uncharacterized protein</fullName>
    </submittedName>
</protein>
<feature type="transmembrane region" description="Helical" evidence="3">
    <location>
        <begin position="407"/>
        <end position="431"/>
    </location>
</feature>
<feature type="transmembrane region" description="Helical" evidence="3">
    <location>
        <begin position="251"/>
        <end position="271"/>
    </location>
</feature>
<comment type="similarity">
    <text evidence="1">Belongs to the reduced folate carrier (RFC) transporter (TC 2.A.48) family.</text>
</comment>
<feature type="region of interest" description="Disordered" evidence="2">
    <location>
        <begin position="474"/>
        <end position="500"/>
    </location>
</feature>
<name>A0A7S3DBT5_9EUKA</name>
<feature type="compositionally biased region" description="Low complexity" evidence="2">
    <location>
        <begin position="41"/>
        <end position="52"/>
    </location>
</feature>
<dbReference type="Pfam" id="PF01770">
    <property type="entry name" value="Folate_carrier"/>
    <property type="match status" value="1"/>
</dbReference>
<feature type="transmembrane region" description="Helical" evidence="3">
    <location>
        <begin position="451"/>
        <end position="473"/>
    </location>
</feature>
<keyword evidence="3" id="KW-1133">Transmembrane helix</keyword>
<dbReference type="InterPro" id="IPR002666">
    <property type="entry name" value="Folate_carrier"/>
</dbReference>
<keyword evidence="3" id="KW-0812">Transmembrane</keyword>
<feature type="transmembrane region" description="Helical" evidence="3">
    <location>
        <begin position="570"/>
        <end position="595"/>
    </location>
</feature>
<feature type="transmembrane region" description="Helical" evidence="3">
    <location>
        <begin position="137"/>
        <end position="157"/>
    </location>
</feature>
<dbReference type="GO" id="GO:0090482">
    <property type="term" value="F:vitamin transmembrane transporter activity"/>
    <property type="evidence" value="ECO:0007669"/>
    <property type="project" value="InterPro"/>
</dbReference>
<feature type="transmembrane region" description="Helical" evidence="3">
    <location>
        <begin position="318"/>
        <end position="338"/>
    </location>
</feature>
<dbReference type="PANTHER" id="PTHR10686:SF18">
    <property type="entry name" value="IP11787P-RELATED"/>
    <property type="match status" value="1"/>
</dbReference>
<keyword evidence="3" id="KW-0472">Membrane</keyword>
<accession>A0A7S3DBT5</accession>
<evidence type="ECO:0000313" key="4">
    <source>
        <dbReference type="EMBL" id="CAE0251124.1"/>
    </source>
</evidence>
<dbReference type="PANTHER" id="PTHR10686">
    <property type="entry name" value="FOLATE TRANSPORTER"/>
    <property type="match status" value="1"/>
</dbReference>
<proteinExistence type="inferred from homology"/>
<feature type="transmembrane region" description="Helical" evidence="3">
    <location>
        <begin position="216"/>
        <end position="239"/>
    </location>
</feature>